<evidence type="ECO:0000256" key="4">
    <source>
        <dbReference type="ARBA" id="ARBA00022989"/>
    </source>
</evidence>
<dbReference type="Pfam" id="PF00001">
    <property type="entry name" value="7tm_1"/>
    <property type="match status" value="1"/>
</dbReference>
<dbReference type="InterPro" id="IPR050569">
    <property type="entry name" value="TAAR"/>
</dbReference>
<dbReference type="GO" id="GO:0004930">
    <property type="term" value="F:G protein-coupled receptor activity"/>
    <property type="evidence" value="ECO:0007669"/>
    <property type="project" value="UniProtKB-KW"/>
</dbReference>
<dbReference type="InterPro" id="IPR017452">
    <property type="entry name" value="GPCR_Rhodpsn_7TM"/>
</dbReference>
<accession>A0A6J8BG43</accession>
<name>A0A6J8BG43_MYTCO</name>
<dbReference type="EMBL" id="CACVKT020003242">
    <property type="protein sequence ID" value="CAC5382566.1"/>
    <property type="molecule type" value="Genomic_DNA"/>
</dbReference>
<organism evidence="11 12">
    <name type="scientific">Mytilus coruscus</name>
    <name type="common">Sea mussel</name>
    <dbReference type="NCBI Taxonomy" id="42192"/>
    <lineage>
        <taxon>Eukaryota</taxon>
        <taxon>Metazoa</taxon>
        <taxon>Spiralia</taxon>
        <taxon>Lophotrochozoa</taxon>
        <taxon>Mollusca</taxon>
        <taxon>Bivalvia</taxon>
        <taxon>Autobranchia</taxon>
        <taxon>Pteriomorphia</taxon>
        <taxon>Mytilida</taxon>
        <taxon>Mytiloidea</taxon>
        <taxon>Mytilidae</taxon>
        <taxon>Mytilinae</taxon>
        <taxon>Mytilus</taxon>
    </lineage>
</organism>
<evidence type="ECO:0000256" key="1">
    <source>
        <dbReference type="ARBA" id="ARBA00004651"/>
    </source>
</evidence>
<evidence type="ECO:0000256" key="8">
    <source>
        <dbReference type="ARBA" id="ARBA00023224"/>
    </source>
</evidence>
<dbReference type="Gene3D" id="1.20.1070.10">
    <property type="entry name" value="Rhodopsin 7-helix transmembrane proteins"/>
    <property type="match status" value="1"/>
</dbReference>
<keyword evidence="3 9" id="KW-0812">Transmembrane</keyword>
<evidence type="ECO:0000256" key="9">
    <source>
        <dbReference type="SAM" id="Phobius"/>
    </source>
</evidence>
<dbReference type="AlphaFoldDB" id="A0A6J8BG43"/>
<dbReference type="PROSITE" id="PS50262">
    <property type="entry name" value="G_PROTEIN_RECEP_F1_2"/>
    <property type="match status" value="1"/>
</dbReference>
<protein>
    <recommendedName>
        <fullName evidence="10">G-protein coupled receptors family 1 profile domain-containing protein</fullName>
    </recommendedName>
</protein>
<keyword evidence="7" id="KW-0675">Receptor</keyword>
<reference evidence="11 12" key="1">
    <citation type="submission" date="2020-06" db="EMBL/GenBank/DDBJ databases">
        <authorList>
            <person name="Li R."/>
            <person name="Bekaert M."/>
        </authorList>
    </citation>
    <scope>NUCLEOTIDE SEQUENCE [LARGE SCALE GENOMIC DNA]</scope>
    <source>
        <strain evidence="12">wild</strain>
    </source>
</reference>
<dbReference type="SUPFAM" id="SSF81321">
    <property type="entry name" value="Family A G protein-coupled receptor-like"/>
    <property type="match status" value="1"/>
</dbReference>
<comment type="subcellular location">
    <subcellularLocation>
        <location evidence="1">Cell membrane</location>
        <topology evidence="1">Multi-pass membrane protein</topology>
    </subcellularLocation>
</comment>
<evidence type="ECO:0000256" key="3">
    <source>
        <dbReference type="ARBA" id="ARBA00022692"/>
    </source>
</evidence>
<evidence type="ECO:0000313" key="12">
    <source>
        <dbReference type="Proteomes" id="UP000507470"/>
    </source>
</evidence>
<evidence type="ECO:0000256" key="7">
    <source>
        <dbReference type="ARBA" id="ARBA00023170"/>
    </source>
</evidence>
<feature type="transmembrane region" description="Helical" evidence="9">
    <location>
        <begin position="120"/>
        <end position="138"/>
    </location>
</feature>
<feature type="domain" description="G-protein coupled receptors family 1 profile" evidence="10">
    <location>
        <begin position="1"/>
        <end position="225"/>
    </location>
</feature>
<dbReference type="GO" id="GO:0005886">
    <property type="term" value="C:plasma membrane"/>
    <property type="evidence" value="ECO:0007669"/>
    <property type="project" value="UniProtKB-SubCell"/>
</dbReference>
<dbReference type="PANTHER" id="PTHR24249:SF372">
    <property type="entry name" value="G-PROTEIN COUPLED RECEPTORS FAMILY 1 PROFILE DOMAIN-CONTAINING PROTEIN"/>
    <property type="match status" value="1"/>
</dbReference>
<keyword evidence="5" id="KW-0297">G-protein coupled receptor</keyword>
<proteinExistence type="predicted"/>
<feature type="transmembrane region" description="Helical" evidence="9">
    <location>
        <begin position="206"/>
        <end position="227"/>
    </location>
</feature>
<evidence type="ECO:0000256" key="6">
    <source>
        <dbReference type="ARBA" id="ARBA00023136"/>
    </source>
</evidence>
<feature type="transmembrane region" description="Helical" evidence="9">
    <location>
        <begin position="172"/>
        <end position="194"/>
    </location>
</feature>
<dbReference type="InterPro" id="IPR000276">
    <property type="entry name" value="GPCR_Rhodpsn"/>
</dbReference>
<keyword evidence="6 9" id="KW-0472">Membrane</keyword>
<keyword evidence="4 9" id="KW-1133">Transmembrane helix</keyword>
<dbReference type="PANTHER" id="PTHR24249">
    <property type="entry name" value="HISTAMINE RECEPTOR-RELATED G-PROTEIN COUPLED RECEPTOR"/>
    <property type="match status" value="1"/>
</dbReference>
<sequence length="267" mass="30516">MMLERILHEFIVQMSNTADNDILQHLCGLMIHLIAGTIVFSLIQTFLICLERLNATFAIPSKLLTFMTNNITIGICFLLTHLCTISAFIVAEVKADDQHKHNGCHHEFTMQNTTHLFFDVPNGILVCLITICYVVVIVRMKRHLNQLISVDTFSETQIKQRRKAIFKMRKNVITLSIIIVLTICGILPRTIYGLYSQSIGEPSSDIINITNNLLLLNPLFNPFVYVFRIQEFRNRLKCKCMKSNKVGNVSTETANQNNTKNSSKRNR</sequence>
<feature type="transmembrane region" description="Helical" evidence="9">
    <location>
        <begin position="29"/>
        <end position="50"/>
    </location>
</feature>
<evidence type="ECO:0000259" key="10">
    <source>
        <dbReference type="PROSITE" id="PS50262"/>
    </source>
</evidence>
<evidence type="ECO:0000313" key="11">
    <source>
        <dbReference type="EMBL" id="CAC5382566.1"/>
    </source>
</evidence>
<feature type="transmembrane region" description="Helical" evidence="9">
    <location>
        <begin position="71"/>
        <end position="91"/>
    </location>
</feature>
<gene>
    <name evidence="11" type="ORF">MCOR_18386</name>
</gene>
<keyword evidence="8" id="KW-0807">Transducer</keyword>
<evidence type="ECO:0000256" key="5">
    <source>
        <dbReference type="ARBA" id="ARBA00023040"/>
    </source>
</evidence>
<dbReference type="OrthoDB" id="10365546at2759"/>
<keyword evidence="12" id="KW-1185">Reference proteome</keyword>
<evidence type="ECO:0000256" key="2">
    <source>
        <dbReference type="ARBA" id="ARBA00022475"/>
    </source>
</evidence>
<dbReference type="Proteomes" id="UP000507470">
    <property type="component" value="Unassembled WGS sequence"/>
</dbReference>
<keyword evidence="2" id="KW-1003">Cell membrane</keyword>